<feature type="region of interest" description="Disordered" evidence="1">
    <location>
        <begin position="152"/>
        <end position="187"/>
    </location>
</feature>
<feature type="region of interest" description="Disordered" evidence="1">
    <location>
        <begin position="241"/>
        <end position="265"/>
    </location>
</feature>
<organism evidence="2 3">
    <name type="scientific">Neptunomonas japonica JAMM 1380</name>
    <dbReference type="NCBI Taxonomy" id="1441457"/>
    <lineage>
        <taxon>Bacteria</taxon>
        <taxon>Pseudomonadati</taxon>
        <taxon>Pseudomonadota</taxon>
        <taxon>Gammaproteobacteria</taxon>
        <taxon>Oceanospirillales</taxon>
        <taxon>Oceanospirillaceae</taxon>
        <taxon>Neptunomonas</taxon>
    </lineage>
</organism>
<name>A0A7R6SUN4_9GAMM</name>
<gene>
    <name evidence="2" type="ORF">NEJAP_0737</name>
</gene>
<dbReference type="AlphaFoldDB" id="A0A7R6SUN4"/>
<evidence type="ECO:0000313" key="3">
    <source>
        <dbReference type="Proteomes" id="UP000595332"/>
    </source>
</evidence>
<protein>
    <recommendedName>
        <fullName evidence="4">Flagellar hook-length control protein-like C-terminal domain-containing protein</fullName>
    </recommendedName>
</protein>
<reference evidence="2 3" key="1">
    <citation type="journal article" date="2008" name="Int. J. Syst. Evol. Microbiol.">
        <title>Neptunomonas japonica sp. nov., an Osedax japonicus symbiont-like bacterium isolated from sediment adjacent to sperm whale carcasses off Kagoshima, Japan.</title>
        <authorList>
            <person name="Miyazaki M."/>
            <person name="Nogi Y."/>
            <person name="Fujiwara Y."/>
            <person name="Kawato M."/>
            <person name="Kubokawa K."/>
            <person name="Horikoshi K."/>
        </authorList>
    </citation>
    <scope>NUCLEOTIDE SEQUENCE [LARGE SCALE GENOMIC DNA]</scope>
    <source>
        <strain evidence="2 3">JAMM 1380</strain>
    </source>
</reference>
<feature type="compositionally biased region" description="Polar residues" evidence="1">
    <location>
        <begin position="1"/>
        <end position="21"/>
    </location>
</feature>
<keyword evidence="3" id="KW-1185">Reference proteome</keyword>
<dbReference type="KEGG" id="njp:NEJAP_0737"/>
<feature type="compositionally biased region" description="Polar residues" evidence="1">
    <location>
        <begin position="355"/>
        <end position="368"/>
    </location>
</feature>
<feature type="region of interest" description="Disordered" evidence="1">
    <location>
        <begin position="344"/>
        <end position="368"/>
    </location>
</feature>
<proteinExistence type="predicted"/>
<evidence type="ECO:0000256" key="1">
    <source>
        <dbReference type="SAM" id="MobiDB-lite"/>
    </source>
</evidence>
<dbReference type="Proteomes" id="UP000595332">
    <property type="component" value="Chromosome"/>
</dbReference>
<dbReference type="EMBL" id="AP014546">
    <property type="protein sequence ID" value="BBB28694.1"/>
    <property type="molecule type" value="Genomic_DNA"/>
</dbReference>
<feature type="region of interest" description="Disordered" evidence="1">
    <location>
        <begin position="1"/>
        <end position="22"/>
    </location>
</feature>
<evidence type="ECO:0008006" key="4">
    <source>
        <dbReference type="Google" id="ProtNLM"/>
    </source>
</evidence>
<feature type="compositionally biased region" description="Low complexity" evidence="1">
    <location>
        <begin position="174"/>
        <end position="187"/>
    </location>
</feature>
<evidence type="ECO:0000313" key="2">
    <source>
        <dbReference type="EMBL" id="BBB28694.1"/>
    </source>
</evidence>
<sequence>MNTITPQSLTLLDSSGSTRTGSAEKLIPASGSLQATVRQVSQDQLSPNVFRLKLESNSVLMELKAQQPIPAGSKVLISRTNNGQLAIKLASTPASEKPITPPLAEKITTTRTYQTPAVPVIRSEKDITTLANTIPRGQTINAQVISQTQGLPITPSQTTAPQSSPTLSPPQQPAPLQMTTPTTSIPALTTTNTIQPAVSTQAPSTQPTTQTTPLVSLPTAEPIKTSTTPIPATQVQVASEPAKTSTTPTPATQVQAPPEQTKNTLTQMNPQTTTQQAQPTAQLIRTQPNTLALPNTKYSTEQAANILTLNAKGATVTLQTSANLPPLQQIQVSRNHTDQINISWTQPLPKDKGGTVTSQLTPQQATSLQNSLREQLPQQISLGAGIQQLLNSTAATNSTAAGQIDKVVQSLMQLFGVRPGTAEAQQTIKQNIHYGGLFTENRLANNQSSPKDMKQFLGKLQALAEQLPDSQKQLVQSTVDKMLARVTTNQLTSIQSRQERIESNERFFQLDLPIRNQETLDNVELRISHRSQQNSRQELETVWKVRLHFDLDASKSIDAELSLNQEQSELTAAFTCSHHDTVTSIRNQLGGFREQLNTLGLNVPTLICKQGKPKPQKTPIQKQLIDIKT</sequence>
<dbReference type="RefSeq" id="WP_201349367.1">
    <property type="nucleotide sequence ID" value="NZ_AP014546.1"/>
</dbReference>
<feature type="compositionally biased region" description="Low complexity" evidence="1">
    <location>
        <begin position="154"/>
        <end position="166"/>
    </location>
</feature>
<accession>A0A7R6SUN4</accession>